<feature type="compositionally biased region" description="Low complexity" evidence="7">
    <location>
        <begin position="243"/>
        <end position="253"/>
    </location>
</feature>
<keyword evidence="5" id="KW-0653">Protein transport</keyword>
<evidence type="ECO:0000256" key="7">
    <source>
        <dbReference type="SAM" id="MobiDB-lite"/>
    </source>
</evidence>
<reference evidence="8 9" key="1">
    <citation type="submission" date="2024-02" db="EMBL/GenBank/DDBJ databases">
        <authorList>
            <person name="Chen Y."/>
            <person name="Shah S."/>
            <person name="Dougan E. K."/>
            <person name="Thang M."/>
            <person name="Chan C."/>
        </authorList>
    </citation>
    <scope>NUCLEOTIDE SEQUENCE [LARGE SCALE GENOMIC DNA]</scope>
</reference>
<keyword evidence="9" id="KW-1185">Reference proteome</keyword>
<name>A0ABP0RF73_9DINO</name>
<keyword evidence="4" id="KW-0967">Endosome</keyword>
<evidence type="ECO:0000256" key="6">
    <source>
        <dbReference type="ARBA" id="ARBA00023136"/>
    </source>
</evidence>
<keyword evidence="6" id="KW-0472">Membrane</keyword>
<evidence type="ECO:0000256" key="3">
    <source>
        <dbReference type="ARBA" id="ARBA00022448"/>
    </source>
</evidence>
<dbReference type="PANTHER" id="PTHR22761:SF5">
    <property type="entry name" value="CHARGED MULTIVESICULAR BODY PROTEIN 6"/>
    <property type="match status" value="1"/>
</dbReference>
<sequence>MSTQEGLVELRLLPSTELGAMGQLFAKKHQAAPPPNVDQDDMALLDLKAQRDQLLSSRRRVDSRSQKAHEVARTLVAKGQKKEAMLALRRWEQQKRLGEDCQNHLAKLEELIFSIEMAQTTRGTVEALKTGVAMMKRIQKDIGGVDQVQRLLGDQEEAIEAQQEIAAMLAGDGVEDAEMLSELSRLQEEAALSTLTKEDPQKEKEPIPAVVPPETASAEEKKPTPTVESSTETMRAEEKPFKPAEAAATPVPA</sequence>
<proteinExistence type="inferred from homology"/>
<feature type="compositionally biased region" description="Basic and acidic residues" evidence="7">
    <location>
        <begin position="196"/>
        <end position="206"/>
    </location>
</feature>
<evidence type="ECO:0000256" key="4">
    <source>
        <dbReference type="ARBA" id="ARBA00022753"/>
    </source>
</evidence>
<protein>
    <recommendedName>
        <fullName evidence="10">Charged multivesicular body protein 6</fullName>
    </recommendedName>
</protein>
<evidence type="ECO:0000313" key="8">
    <source>
        <dbReference type="EMBL" id="CAK9098998.1"/>
    </source>
</evidence>
<dbReference type="Pfam" id="PF03357">
    <property type="entry name" value="Snf7"/>
    <property type="match status" value="1"/>
</dbReference>
<evidence type="ECO:0000256" key="2">
    <source>
        <dbReference type="ARBA" id="ARBA00006190"/>
    </source>
</evidence>
<evidence type="ECO:0008006" key="10">
    <source>
        <dbReference type="Google" id="ProtNLM"/>
    </source>
</evidence>
<dbReference type="Proteomes" id="UP001642484">
    <property type="component" value="Unassembled WGS sequence"/>
</dbReference>
<keyword evidence="3" id="KW-0813">Transport</keyword>
<evidence type="ECO:0000256" key="5">
    <source>
        <dbReference type="ARBA" id="ARBA00022927"/>
    </source>
</evidence>
<comment type="caution">
    <text evidence="8">The sequence shown here is derived from an EMBL/GenBank/DDBJ whole genome shotgun (WGS) entry which is preliminary data.</text>
</comment>
<gene>
    <name evidence="8" type="ORF">CCMP2556_LOCUS46849</name>
</gene>
<comment type="similarity">
    <text evidence="2">Belongs to the SNF7 family.</text>
</comment>
<evidence type="ECO:0000313" key="9">
    <source>
        <dbReference type="Proteomes" id="UP001642484"/>
    </source>
</evidence>
<dbReference type="PANTHER" id="PTHR22761">
    <property type="entry name" value="CHARGED MULTIVESICULAR BODY PROTEIN"/>
    <property type="match status" value="1"/>
</dbReference>
<evidence type="ECO:0000256" key="1">
    <source>
        <dbReference type="ARBA" id="ARBA00004608"/>
    </source>
</evidence>
<accession>A0ABP0RF73</accession>
<dbReference type="InterPro" id="IPR005024">
    <property type="entry name" value="Snf7_fam"/>
</dbReference>
<organism evidence="8 9">
    <name type="scientific">Durusdinium trenchii</name>
    <dbReference type="NCBI Taxonomy" id="1381693"/>
    <lineage>
        <taxon>Eukaryota</taxon>
        <taxon>Sar</taxon>
        <taxon>Alveolata</taxon>
        <taxon>Dinophyceae</taxon>
        <taxon>Suessiales</taxon>
        <taxon>Symbiodiniaceae</taxon>
        <taxon>Durusdinium</taxon>
    </lineage>
</organism>
<comment type="subcellular location">
    <subcellularLocation>
        <location evidence="1">Endosome membrane</location>
    </subcellularLocation>
</comment>
<dbReference type="EMBL" id="CAXAMN010025906">
    <property type="protein sequence ID" value="CAK9098998.1"/>
    <property type="molecule type" value="Genomic_DNA"/>
</dbReference>
<feature type="region of interest" description="Disordered" evidence="7">
    <location>
        <begin position="192"/>
        <end position="253"/>
    </location>
</feature>